<dbReference type="PANTHER" id="PTHR43420:SF51">
    <property type="entry name" value="PEPTIDYL-LYSINE N-ACETYLTRANSFERASE YIAC"/>
    <property type="match status" value="1"/>
</dbReference>
<organism evidence="7 8">
    <name type="scientific">Shewanella algidipiscicola</name>
    <dbReference type="NCBI Taxonomy" id="614070"/>
    <lineage>
        <taxon>Bacteria</taxon>
        <taxon>Pseudomonadati</taxon>
        <taxon>Pseudomonadota</taxon>
        <taxon>Gammaproteobacteria</taxon>
        <taxon>Alteromonadales</taxon>
        <taxon>Shewanellaceae</taxon>
        <taxon>Shewanella</taxon>
    </lineage>
</organism>
<evidence type="ECO:0000259" key="6">
    <source>
        <dbReference type="PROSITE" id="PS51186"/>
    </source>
</evidence>
<dbReference type="RefSeq" id="WP_119978374.1">
    <property type="nucleotide sequence ID" value="NZ_BPFB01000021.1"/>
</dbReference>
<comment type="caution">
    <text evidence="7">The sequence shown here is derived from an EMBL/GenBank/DDBJ whole genome shotgun (WGS) entry which is preliminary data.</text>
</comment>
<comment type="subcellular location">
    <subcellularLocation>
        <location evidence="5">Cytoplasm</location>
    </subcellularLocation>
</comment>
<keyword evidence="8" id="KW-1185">Reference proteome</keyword>
<protein>
    <recommendedName>
        <fullName evidence="5">[Ribosomal protein bS18]-alanine N-acetyltransferase</fullName>
        <ecNumber evidence="5">2.3.1.266</ecNumber>
    </recommendedName>
</protein>
<comment type="function">
    <text evidence="5">Acetylates the N-terminal alanine of ribosomal protein bS18.</text>
</comment>
<evidence type="ECO:0000256" key="5">
    <source>
        <dbReference type="RuleBase" id="RU363094"/>
    </source>
</evidence>
<keyword evidence="4" id="KW-0012">Acyltransferase</keyword>
<dbReference type="InterPro" id="IPR050680">
    <property type="entry name" value="YpeA/RimI_acetyltransf"/>
</dbReference>
<dbReference type="EC" id="2.3.1.266" evidence="5"/>
<dbReference type="PANTHER" id="PTHR43420">
    <property type="entry name" value="ACETYLTRANSFERASE"/>
    <property type="match status" value="1"/>
</dbReference>
<evidence type="ECO:0000256" key="3">
    <source>
        <dbReference type="ARBA" id="ARBA00022679"/>
    </source>
</evidence>
<proteinExistence type="inferred from homology"/>
<keyword evidence="3" id="KW-0808">Transferase</keyword>
<sequence>MHYKLRALSLADASKVAEIEQRCHPFPMSIATLESCFGRFYHVIGLEIDGDLVGFAILHLLFEDATLMDICVSPENQGKGLGRVLLDAVVDLAASGGAERIMLEVRASSTAVIRLYERAGFVSTGLRVNYYQHELGKEDAVLMERLL</sequence>
<evidence type="ECO:0000256" key="4">
    <source>
        <dbReference type="ARBA" id="ARBA00023315"/>
    </source>
</evidence>
<dbReference type="InterPro" id="IPR000182">
    <property type="entry name" value="GNAT_dom"/>
</dbReference>
<dbReference type="Gene3D" id="3.40.630.30">
    <property type="match status" value="1"/>
</dbReference>
<feature type="domain" description="N-acetyltransferase" evidence="6">
    <location>
        <begin position="3"/>
        <end position="147"/>
    </location>
</feature>
<reference evidence="7 8" key="1">
    <citation type="submission" date="2021-05" db="EMBL/GenBank/DDBJ databases">
        <title>Molecular characterization for Shewanella algae harboring chromosomal blaOXA-55-like strains isolated from clinical and environment sample.</title>
        <authorList>
            <person name="Ohama Y."/>
            <person name="Aoki K."/>
            <person name="Harada S."/>
            <person name="Moriya K."/>
            <person name="Ishii Y."/>
            <person name="Tateda K."/>
        </authorList>
    </citation>
    <scope>NUCLEOTIDE SEQUENCE [LARGE SCALE GENOMIC DNA]</scope>
    <source>
        <strain evidence="7 8">LMG 23746</strain>
    </source>
</reference>
<dbReference type="NCBIfam" id="TIGR01575">
    <property type="entry name" value="rimI"/>
    <property type="match status" value="1"/>
</dbReference>
<evidence type="ECO:0000256" key="1">
    <source>
        <dbReference type="ARBA" id="ARBA00005395"/>
    </source>
</evidence>
<evidence type="ECO:0000313" key="8">
    <source>
        <dbReference type="Proteomes" id="UP000761574"/>
    </source>
</evidence>
<dbReference type="Pfam" id="PF00583">
    <property type="entry name" value="Acetyltransf_1"/>
    <property type="match status" value="1"/>
</dbReference>
<keyword evidence="2 5" id="KW-0963">Cytoplasm</keyword>
<evidence type="ECO:0000256" key="2">
    <source>
        <dbReference type="ARBA" id="ARBA00022490"/>
    </source>
</evidence>
<dbReference type="InterPro" id="IPR016181">
    <property type="entry name" value="Acyl_CoA_acyltransferase"/>
</dbReference>
<dbReference type="EMBL" id="BPFB01000021">
    <property type="protein sequence ID" value="GIU47270.1"/>
    <property type="molecule type" value="Genomic_DNA"/>
</dbReference>
<accession>A0ABQ4PI98</accession>
<name>A0ABQ4PI98_9GAMM</name>
<dbReference type="SUPFAM" id="SSF55729">
    <property type="entry name" value="Acyl-CoA N-acyltransferases (Nat)"/>
    <property type="match status" value="1"/>
</dbReference>
<dbReference type="CDD" id="cd04301">
    <property type="entry name" value="NAT_SF"/>
    <property type="match status" value="1"/>
</dbReference>
<gene>
    <name evidence="7" type="primary">rimI</name>
    <name evidence="7" type="ORF">TUM4630_20690</name>
</gene>
<dbReference type="PROSITE" id="PS51186">
    <property type="entry name" value="GNAT"/>
    <property type="match status" value="1"/>
</dbReference>
<comment type="catalytic activity">
    <reaction evidence="5">
        <text>N-terminal L-alanyl-[ribosomal protein bS18] + acetyl-CoA = N-terminal N(alpha)-acetyl-L-alanyl-[ribosomal protein bS18] + CoA + H(+)</text>
        <dbReference type="Rhea" id="RHEA:43756"/>
        <dbReference type="Rhea" id="RHEA-COMP:10676"/>
        <dbReference type="Rhea" id="RHEA-COMP:10677"/>
        <dbReference type="ChEBI" id="CHEBI:15378"/>
        <dbReference type="ChEBI" id="CHEBI:57287"/>
        <dbReference type="ChEBI" id="CHEBI:57288"/>
        <dbReference type="ChEBI" id="CHEBI:64718"/>
        <dbReference type="ChEBI" id="CHEBI:83683"/>
        <dbReference type="EC" id="2.3.1.266"/>
    </reaction>
</comment>
<dbReference type="Proteomes" id="UP000761574">
    <property type="component" value="Unassembled WGS sequence"/>
</dbReference>
<evidence type="ECO:0000313" key="7">
    <source>
        <dbReference type="EMBL" id="GIU47270.1"/>
    </source>
</evidence>
<comment type="similarity">
    <text evidence="1 5">Belongs to the acetyltransferase family. RimI subfamily.</text>
</comment>
<dbReference type="InterPro" id="IPR006464">
    <property type="entry name" value="AcTrfase_RimI/Ard1"/>
</dbReference>